<name>A0ABM3ABV1_GOSHI</name>
<evidence type="ECO:0000313" key="1">
    <source>
        <dbReference type="Proteomes" id="UP000818029"/>
    </source>
</evidence>
<keyword evidence="1" id="KW-1185">Reference proteome</keyword>
<sequence>MTVEFRGVPKAVKVRIIVVNALYQTILTDLLNLNNPPLCTALRSESIRTVFDLSPFSDDDGENQDRAIRYGVRRPAGGAWRHCMRGEWFGTRGGWPWWLRRWKLLLLGFL</sequence>
<protein>
    <submittedName>
        <fullName evidence="2">Uncharacterized protein</fullName>
    </submittedName>
</protein>
<reference evidence="1" key="1">
    <citation type="journal article" date="2020" name="Nat. Genet.">
        <title>Genomic diversifications of five Gossypium allopolyploid species and their impact on cotton improvement.</title>
        <authorList>
            <person name="Chen Z.J."/>
            <person name="Sreedasyam A."/>
            <person name="Ando A."/>
            <person name="Song Q."/>
            <person name="De Santiago L.M."/>
            <person name="Hulse-Kemp A.M."/>
            <person name="Ding M."/>
            <person name="Ye W."/>
            <person name="Kirkbride R.C."/>
            <person name="Jenkins J."/>
            <person name="Plott C."/>
            <person name="Lovell J."/>
            <person name="Lin Y.M."/>
            <person name="Vaughn R."/>
            <person name="Liu B."/>
            <person name="Simpson S."/>
            <person name="Scheffler B.E."/>
            <person name="Wen L."/>
            <person name="Saski C.A."/>
            <person name="Grover C.E."/>
            <person name="Hu G."/>
            <person name="Conover J.L."/>
            <person name="Carlson J.W."/>
            <person name="Shu S."/>
            <person name="Boston L.B."/>
            <person name="Williams M."/>
            <person name="Peterson D.G."/>
            <person name="McGee K."/>
            <person name="Jones D.C."/>
            <person name="Wendel J.F."/>
            <person name="Stelly D.M."/>
            <person name="Grimwood J."/>
            <person name="Schmutz J."/>
        </authorList>
    </citation>
    <scope>NUCLEOTIDE SEQUENCE [LARGE SCALE GENOMIC DNA]</scope>
    <source>
        <strain evidence="1">cv. TM-1</strain>
    </source>
</reference>
<dbReference type="GeneID" id="121218718"/>
<reference evidence="2" key="2">
    <citation type="submission" date="2025-08" db="UniProtKB">
        <authorList>
            <consortium name="RefSeq"/>
        </authorList>
    </citation>
    <scope>IDENTIFICATION</scope>
</reference>
<accession>A0ABM3ABV1</accession>
<dbReference type="RefSeq" id="XP_040952340.1">
    <property type="nucleotide sequence ID" value="XM_041096406.1"/>
</dbReference>
<evidence type="ECO:0000313" key="2">
    <source>
        <dbReference type="RefSeq" id="XP_040952340.1"/>
    </source>
</evidence>
<gene>
    <name evidence="2" type="primary">LOC121218718</name>
</gene>
<organism evidence="1 2">
    <name type="scientific">Gossypium hirsutum</name>
    <name type="common">Upland cotton</name>
    <name type="synonym">Gossypium mexicanum</name>
    <dbReference type="NCBI Taxonomy" id="3635"/>
    <lineage>
        <taxon>Eukaryota</taxon>
        <taxon>Viridiplantae</taxon>
        <taxon>Streptophyta</taxon>
        <taxon>Embryophyta</taxon>
        <taxon>Tracheophyta</taxon>
        <taxon>Spermatophyta</taxon>
        <taxon>Magnoliopsida</taxon>
        <taxon>eudicotyledons</taxon>
        <taxon>Gunneridae</taxon>
        <taxon>Pentapetalae</taxon>
        <taxon>rosids</taxon>
        <taxon>malvids</taxon>
        <taxon>Malvales</taxon>
        <taxon>Malvaceae</taxon>
        <taxon>Malvoideae</taxon>
        <taxon>Gossypium</taxon>
    </lineage>
</organism>
<proteinExistence type="predicted"/>
<dbReference type="Proteomes" id="UP000818029">
    <property type="component" value="Chromosome D06"/>
</dbReference>